<reference evidence="2" key="1">
    <citation type="journal article" date="2019" name="Int. J. Syst. Evol. Microbiol.">
        <title>The Global Catalogue of Microorganisms (GCM) 10K type strain sequencing project: providing services to taxonomists for standard genome sequencing and annotation.</title>
        <authorList>
            <consortium name="The Broad Institute Genomics Platform"/>
            <consortium name="The Broad Institute Genome Sequencing Center for Infectious Disease"/>
            <person name="Wu L."/>
            <person name="Ma J."/>
        </authorList>
    </citation>
    <scope>NUCLEOTIDE SEQUENCE [LARGE SCALE GENOMIC DNA]</scope>
    <source>
        <strain evidence="2">JCM 16546</strain>
    </source>
</reference>
<comment type="caution">
    <text evidence="1">The sequence shown here is derived from an EMBL/GenBank/DDBJ whole genome shotgun (WGS) entry which is preliminary data.</text>
</comment>
<accession>A0ABP7BBR3</accession>
<sequence length="71" mass="7719">MSSAQDLVHERLAQEVAERARAQGASSAANVTINVDGEGMTFDAERVRQRADCYASRSTCTNDTGFLTRKP</sequence>
<dbReference type="EMBL" id="BAAAYV010000005">
    <property type="protein sequence ID" value="GAA3654547.1"/>
    <property type="molecule type" value="Genomic_DNA"/>
</dbReference>
<evidence type="ECO:0000313" key="2">
    <source>
        <dbReference type="Proteomes" id="UP001410795"/>
    </source>
</evidence>
<protein>
    <submittedName>
        <fullName evidence="1">Uncharacterized protein</fullName>
    </submittedName>
</protein>
<organism evidence="1 2">
    <name type="scientific">Microbacterium marinilacus</name>
    <dbReference type="NCBI Taxonomy" id="415209"/>
    <lineage>
        <taxon>Bacteria</taxon>
        <taxon>Bacillati</taxon>
        <taxon>Actinomycetota</taxon>
        <taxon>Actinomycetes</taxon>
        <taxon>Micrococcales</taxon>
        <taxon>Microbacteriaceae</taxon>
        <taxon>Microbacterium</taxon>
    </lineage>
</organism>
<dbReference type="Proteomes" id="UP001410795">
    <property type="component" value="Unassembled WGS sequence"/>
</dbReference>
<gene>
    <name evidence="1" type="ORF">GCM10022202_13330</name>
</gene>
<proteinExistence type="predicted"/>
<evidence type="ECO:0000313" key="1">
    <source>
        <dbReference type="EMBL" id="GAA3654547.1"/>
    </source>
</evidence>
<keyword evidence="2" id="KW-1185">Reference proteome</keyword>
<name>A0ABP7BBR3_9MICO</name>